<proteinExistence type="predicted"/>
<sequence length="315" mass="35461">MFLILLFSLVQSQINDCQIQQGECLDNYDPVCGLNISNGQIQTFINNCYACKASQVVKYINGDCKKKEDNLKTESPSTSVGVDNNVPQTTNGNYTQTFYCTNPRPSICDTIEKSTCGLFDSTTKCTGQNCLQQFSNECLACRNTSIHSYFFGNCSDYKPKPPTIIQCNTQSSQNCELKEQITVCGFLDETAICQNPPCLQPFDNQCEPCQQVNITSYFIGDCNQYQQLFYNAQQLMDSFVPNYQYCQAQRPSECDQEYVQTCGVLKSCKNNGCERTFDNPCSACQNHQIEGYYIGECLNNFTQAISIFIIALLIQ</sequence>
<dbReference type="InterPro" id="IPR002350">
    <property type="entry name" value="Kazal_dom"/>
</dbReference>
<organism evidence="2 3">
    <name type="scientific">Paramecium sonneborni</name>
    <dbReference type="NCBI Taxonomy" id="65129"/>
    <lineage>
        <taxon>Eukaryota</taxon>
        <taxon>Sar</taxon>
        <taxon>Alveolata</taxon>
        <taxon>Ciliophora</taxon>
        <taxon>Intramacronucleata</taxon>
        <taxon>Oligohymenophorea</taxon>
        <taxon>Peniculida</taxon>
        <taxon>Parameciidae</taxon>
        <taxon>Paramecium</taxon>
    </lineage>
</organism>
<comment type="caution">
    <text evidence="2">The sequence shown here is derived from an EMBL/GenBank/DDBJ whole genome shotgun (WGS) entry which is preliminary data.</text>
</comment>
<evidence type="ECO:0000313" key="3">
    <source>
        <dbReference type="Proteomes" id="UP000692954"/>
    </source>
</evidence>
<protein>
    <recommendedName>
        <fullName evidence="1">Kazal-like domain-containing protein</fullName>
    </recommendedName>
</protein>
<dbReference type="Proteomes" id="UP000692954">
    <property type="component" value="Unassembled WGS sequence"/>
</dbReference>
<keyword evidence="3" id="KW-1185">Reference proteome</keyword>
<dbReference type="AlphaFoldDB" id="A0A8S1MIZ4"/>
<dbReference type="OrthoDB" id="285428at2759"/>
<name>A0A8S1MIZ4_9CILI</name>
<gene>
    <name evidence="2" type="ORF">PSON_ATCC_30995.1.T0350123</name>
</gene>
<dbReference type="PROSITE" id="PS51465">
    <property type="entry name" value="KAZAL_2"/>
    <property type="match status" value="1"/>
</dbReference>
<feature type="domain" description="Kazal-like" evidence="1">
    <location>
        <begin position="11"/>
        <end position="66"/>
    </location>
</feature>
<accession>A0A8S1MIZ4</accession>
<dbReference type="EMBL" id="CAJJDN010000035">
    <property type="protein sequence ID" value="CAD8076696.1"/>
    <property type="molecule type" value="Genomic_DNA"/>
</dbReference>
<evidence type="ECO:0000313" key="2">
    <source>
        <dbReference type="EMBL" id="CAD8076696.1"/>
    </source>
</evidence>
<evidence type="ECO:0000259" key="1">
    <source>
        <dbReference type="PROSITE" id="PS51465"/>
    </source>
</evidence>
<reference evidence="2" key="1">
    <citation type="submission" date="2021-01" db="EMBL/GenBank/DDBJ databases">
        <authorList>
            <consortium name="Genoscope - CEA"/>
            <person name="William W."/>
        </authorList>
    </citation>
    <scope>NUCLEOTIDE SEQUENCE</scope>
</reference>